<dbReference type="AlphaFoldDB" id="A0AAV9DZL5"/>
<feature type="short sequence motif" description="Bipartite nuclear localization signal" evidence="4">
    <location>
        <begin position="107"/>
        <end position="114"/>
    </location>
</feature>
<dbReference type="PANTHER" id="PTHR31602">
    <property type="entry name" value="GROWTH-REGULATING FACTOR 5"/>
    <property type="match status" value="1"/>
</dbReference>
<comment type="subcellular location">
    <subcellularLocation>
        <location evidence="1 4 5">Nucleus</location>
    </subcellularLocation>
</comment>
<feature type="region of interest" description="Disordered" evidence="6">
    <location>
        <begin position="101"/>
        <end position="129"/>
    </location>
</feature>
<dbReference type="GO" id="GO:0006355">
    <property type="term" value="P:regulation of DNA-templated transcription"/>
    <property type="evidence" value="ECO:0007669"/>
    <property type="project" value="InterPro"/>
</dbReference>
<evidence type="ECO:0000256" key="2">
    <source>
        <dbReference type="ARBA" id="ARBA00008122"/>
    </source>
</evidence>
<dbReference type="GO" id="GO:0006351">
    <property type="term" value="P:DNA-templated transcription"/>
    <property type="evidence" value="ECO:0007669"/>
    <property type="project" value="UniProtKB-UniRule"/>
</dbReference>
<name>A0AAV9DZL5_ACOCL</name>
<evidence type="ECO:0000313" key="9">
    <source>
        <dbReference type="EMBL" id="KAK1306506.1"/>
    </source>
</evidence>
<dbReference type="PROSITE" id="PS51666">
    <property type="entry name" value="QLQ"/>
    <property type="match status" value="1"/>
</dbReference>
<dbReference type="SMART" id="SM00951">
    <property type="entry name" value="QLQ"/>
    <property type="match status" value="1"/>
</dbReference>
<dbReference type="Proteomes" id="UP001180020">
    <property type="component" value="Unassembled WGS sequence"/>
</dbReference>
<proteinExistence type="inferred from homology"/>
<evidence type="ECO:0000256" key="5">
    <source>
        <dbReference type="RuleBase" id="RU367127"/>
    </source>
</evidence>
<evidence type="ECO:0000256" key="1">
    <source>
        <dbReference type="ARBA" id="ARBA00004123"/>
    </source>
</evidence>
<dbReference type="InterPro" id="IPR014978">
    <property type="entry name" value="Gln-Leu-Gln_QLQ"/>
</dbReference>
<feature type="domain" description="WRC" evidence="8">
    <location>
        <begin position="74"/>
        <end position="118"/>
    </location>
</feature>
<keyword evidence="5" id="KW-0804">Transcription</keyword>
<dbReference type="InterPro" id="IPR014977">
    <property type="entry name" value="WRC_dom"/>
</dbReference>
<dbReference type="GO" id="GO:0005634">
    <property type="term" value="C:nucleus"/>
    <property type="evidence" value="ECO:0007669"/>
    <property type="project" value="UniProtKB-SubCell"/>
</dbReference>
<evidence type="ECO:0000259" key="7">
    <source>
        <dbReference type="PROSITE" id="PS51666"/>
    </source>
</evidence>
<dbReference type="InterPro" id="IPR031137">
    <property type="entry name" value="GRF"/>
</dbReference>
<reference evidence="9" key="1">
    <citation type="journal article" date="2023" name="Nat. Commun.">
        <title>Diploid and tetraploid genomes of Acorus and the evolution of monocots.</title>
        <authorList>
            <person name="Ma L."/>
            <person name="Liu K.W."/>
            <person name="Li Z."/>
            <person name="Hsiao Y.Y."/>
            <person name="Qi Y."/>
            <person name="Fu T."/>
            <person name="Tang G.D."/>
            <person name="Zhang D."/>
            <person name="Sun W.H."/>
            <person name="Liu D.K."/>
            <person name="Li Y."/>
            <person name="Chen G.Z."/>
            <person name="Liu X.D."/>
            <person name="Liao X.Y."/>
            <person name="Jiang Y.T."/>
            <person name="Yu X."/>
            <person name="Hao Y."/>
            <person name="Huang J."/>
            <person name="Zhao X.W."/>
            <person name="Ke S."/>
            <person name="Chen Y.Y."/>
            <person name="Wu W.L."/>
            <person name="Hsu J.L."/>
            <person name="Lin Y.F."/>
            <person name="Huang M.D."/>
            <person name="Li C.Y."/>
            <person name="Huang L."/>
            <person name="Wang Z.W."/>
            <person name="Zhao X."/>
            <person name="Zhong W.Y."/>
            <person name="Peng D.H."/>
            <person name="Ahmad S."/>
            <person name="Lan S."/>
            <person name="Zhang J.S."/>
            <person name="Tsai W.C."/>
            <person name="Van de Peer Y."/>
            <person name="Liu Z.J."/>
        </authorList>
    </citation>
    <scope>NUCLEOTIDE SEQUENCE</scope>
    <source>
        <strain evidence="9">CP</strain>
    </source>
</reference>
<dbReference type="Pfam" id="PF08879">
    <property type="entry name" value="WRC"/>
    <property type="match status" value="1"/>
</dbReference>
<feature type="region of interest" description="Disordered" evidence="6">
    <location>
        <begin position="332"/>
        <end position="353"/>
    </location>
</feature>
<reference evidence="9" key="2">
    <citation type="submission" date="2023-06" db="EMBL/GenBank/DDBJ databases">
        <authorList>
            <person name="Ma L."/>
            <person name="Liu K.-W."/>
            <person name="Li Z."/>
            <person name="Hsiao Y.-Y."/>
            <person name="Qi Y."/>
            <person name="Fu T."/>
            <person name="Tang G."/>
            <person name="Zhang D."/>
            <person name="Sun W.-H."/>
            <person name="Liu D.-K."/>
            <person name="Li Y."/>
            <person name="Chen G.-Z."/>
            <person name="Liu X.-D."/>
            <person name="Liao X.-Y."/>
            <person name="Jiang Y.-T."/>
            <person name="Yu X."/>
            <person name="Hao Y."/>
            <person name="Huang J."/>
            <person name="Zhao X.-W."/>
            <person name="Ke S."/>
            <person name="Chen Y.-Y."/>
            <person name="Wu W.-L."/>
            <person name="Hsu J.-L."/>
            <person name="Lin Y.-F."/>
            <person name="Huang M.-D."/>
            <person name="Li C.-Y."/>
            <person name="Huang L."/>
            <person name="Wang Z.-W."/>
            <person name="Zhao X."/>
            <person name="Zhong W.-Y."/>
            <person name="Peng D.-H."/>
            <person name="Ahmad S."/>
            <person name="Lan S."/>
            <person name="Zhang J.-S."/>
            <person name="Tsai W.-C."/>
            <person name="Van De Peer Y."/>
            <person name="Liu Z.-J."/>
        </authorList>
    </citation>
    <scope>NUCLEOTIDE SEQUENCE</scope>
    <source>
        <strain evidence="9">CP</strain>
        <tissue evidence="9">Leaves</tissue>
    </source>
</reference>
<feature type="compositionally biased region" description="Low complexity" evidence="6">
    <location>
        <begin position="334"/>
        <end position="344"/>
    </location>
</feature>
<keyword evidence="5" id="KW-0805">Transcription regulation</keyword>
<feature type="compositionally biased region" description="Low complexity" evidence="6">
    <location>
        <begin position="120"/>
        <end position="129"/>
    </location>
</feature>
<comment type="caution">
    <text evidence="9">The sequence shown here is derived from an EMBL/GenBank/DDBJ whole genome shotgun (WGS) entry which is preliminary data.</text>
</comment>
<keyword evidence="3 4" id="KW-0539">Nucleus</keyword>
<comment type="domain">
    <text evidence="5">The QLQ domain and WRC domain may be involved in protein-protein interaction and DNA-binding, respectively.</text>
</comment>
<organism evidence="9 10">
    <name type="scientific">Acorus calamus</name>
    <name type="common">Sweet flag</name>
    <dbReference type="NCBI Taxonomy" id="4465"/>
    <lineage>
        <taxon>Eukaryota</taxon>
        <taxon>Viridiplantae</taxon>
        <taxon>Streptophyta</taxon>
        <taxon>Embryophyta</taxon>
        <taxon>Tracheophyta</taxon>
        <taxon>Spermatophyta</taxon>
        <taxon>Magnoliopsida</taxon>
        <taxon>Liliopsida</taxon>
        <taxon>Acoraceae</taxon>
        <taxon>Acorus</taxon>
    </lineage>
</organism>
<evidence type="ECO:0000259" key="8">
    <source>
        <dbReference type="PROSITE" id="PS51667"/>
    </source>
</evidence>
<dbReference type="EMBL" id="JAUJYO010000010">
    <property type="protein sequence ID" value="KAK1306506.1"/>
    <property type="molecule type" value="Genomic_DNA"/>
</dbReference>
<comment type="similarity">
    <text evidence="2 5">Belongs to the GRF family.</text>
</comment>
<dbReference type="GO" id="GO:0032502">
    <property type="term" value="P:developmental process"/>
    <property type="evidence" value="ECO:0007669"/>
    <property type="project" value="InterPro"/>
</dbReference>
<feature type="domain" description="QLQ" evidence="7">
    <location>
        <begin position="13"/>
        <end position="48"/>
    </location>
</feature>
<evidence type="ECO:0000256" key="4">
    <source>
        <dbReference type="PROSITE-ProRule" id="PRU01002"/>
    </source>
</evidence>
<dbReference type="GO" id="GO:0005524">
    <property type="term" value="F:ATP binding"/>
    <property type="evidence" value="ECO:0007669"/>
    <property type="project" value="UniProtKB-UniRule"/>
</dbReference>
<evidence type="ECO:0000256" key="6">
    <source>
        <dbReference type="SAM" id="MobiDB-lite"/>
    </source>
</evidence>
<keyword evidence="10" id="KW-1185">Reference proteome</keyword>
<protein>
    <recommendedName>
        <fullName evidence="5">Growth-regulating factor</fullName>
    </recommendedName>
</protein>
<comment type="function">
    <text evidence="5">Transcription activator.</text>
</comment>
<dbReference type="PROSITE" id="PS51667">
    <property type="entry name" value="WRC"/>
    <property type="match status" value="1"/>
</dbReference>
<keyword evidence="5" id="KW-0010">Activator</keyword>
<dbReference type="PANTHER" id="PTHR31602:SF8">
    <property type="entry name" value="GROWTH-REGULATING FACTOR 5"/>
    <property type="match status" value="1"/>
</dbReference>
<gene>
    <name evidence="9" type="primary">GRF4</name>
    <name evidence="9" type="ORF">QJS10_CPA10g01320</name>
</gene>
<dbReference type="Pfam" id="PF08880">
    <property type="entry name" value="QLQ"/>
    <property type="match status" value="1"/>
</dbReference>
<sequence>MNSTTASAAGVPPFTASQWKELEHQALIFKYLMAGMPVPPDLLLPIRKSFEAMSARFFHHPTMGYCTYYGKKLDPEPGRCRRTDGKKWRCSKDAYPDSKYCERHMHRGRNRSRKPVETHSLTQSSSTLTSLSASAASSSTAAGGGGSGGSFQSLPFNSIGSGSCNVSSLQMEPPGPYGIGNKDYRYFHGVKGDVDEHCFFSEASGGVRNLAMDSSLDSTWRLMPSRVSPFPPSKPRNGSLLQSDYPHVQQSMQDYGHSTLATALSKQQQQQQQHLFFGSEFCAAEPVKQEAQSLRPFFDEWPKARDSWSDLDDERSNRSSFSTTQLSISIPMASSDFSATSSRSPNGRSKTNQIQFFSAISKSSADHHSPLNTCADD</sequence>
<feature type="compositionally biased region" description="Basic residues" evidence="6">
    <location>
        <begin position="104"/>
        <end position="113"/>
    </location>
</feature>
<feature type="short sequence motif" description="Bipartite nuclear localization signal" evidence="4">
    <location>
        <begin position="79"/>
        <end position="89"/>
    </location>
</feature>
<accession>A0AAV9DZL5</accession>
<evidence type="ECO:0000256" key="3">
    <source>
        <dbReference type="ARBA" id="ARBA00023242"/>
    </source>
</evidence>
<evidence type="ECO:0000313" key="10">
    <source>
        <dbReference type="Proteomes" id="UP001180020"/>
    </source>
</evidence>